<dbReference type="InterPro" id="IPR000835">
    <property type="entry name" value="HTH_MarR-typ"/>
</dbReference>
<dbReference type="PROSITE" id="PS50995">
    <property type="entry name" value="HTH_MARR_2"/>
    <property type="match status" value="1"/>
</dbReference>
<organism evidence="5 6">
    <name type="scientific">Campylobacter iguaniorum</name>
    <dbReference type="NCBI Taxonomy" id="1244531"/>
    <lineage>
        <taxon>Bacteria</taxon>
        <taxon>Pseudomonadati</taxon>
        <taxon>Campylobacterota</taxon>
        <taxon>Epsilonproteobacteria</taxon>
        <taxon>Campylobacterales</taxon>
        <taxon>Campylobacteraceae</taxon>
        <taxon>Campylobacter</taxon>
    </lineage>
</organism>
<dbReference type="InterPro" id="IPR036388">
    <property type="entry name" value="WH-like_DNA-bd_sf"/>
</dbReference>
<dbReference type="PANTHER" id="PTHR42756:SF1">
    <property type="entry name" value="TRANSCRIPTIONAL REPRESSOR OF EMRAB OPERON"/>
    <property type="match status" value="1"/>
</dbReference>
<feature type="domain" description="HTH marR-type" evidence="4">
    <location>
        <begin position="22"/>
        <end position="154"/>
    </location>
</feature>
<dbReference type="RefSeq" id="WP_144242168.1">
    <property type="nucleotide sequence ID" value="NZ_CP009043.1"/>
</dbReference>
<dbReference type="InterPro" id="IPR036390">
    <property type="entry name" value="WH_DNA-bd_sf"/>
</dbReference>
<dbReference type="KEGG" id="caj:CIG1485E_0477"/>
<sequence>MTKIRYLTIITPMKNKKSNKMTISLVSKLRDAANQFIISKLRANGLANISPSHGDILAILFDEKPHDMTEIAKRICKTKPTVTILVEKLENSGYIQRVKSDNDARVSLVYLSQKGVQLKPIFYQISKELNSVVYKDFSQIEAEILDKLLEKAILNFNQG</sequence>
<dbReference type="HOGENOM" id="CLU_083287_18_3_7"/>
<dbReference type="SMART" id="SM00347">
    <property type="entry name" value="HTH_MARR"/>
    <property type="match status" value="1"/>
</dbReference>
<dbReference type="PATRIC" id="fig|1244531.5.peg.488"/>
<protein>
    <submittedName>
        <fullName evidence="5">Transcriptional regulator, MarR family</fullName>
    </submittedName>
</protein>
<proteinExistence type="predicted"/>
<evidence type="ECO:0000256" key="2">
    <source>
        <dbReference type="ARBA" id="ARBA00023125"/>
    </source>
</evidence>
<dbReference type="EMBL" id="CP009043">
    <property type="protein sequence ID" value="AII14343.1"/>
    <property type="molecule type" value="Genomic_DNA"/>
</dbReference>
<dbReference type="SUPFAM" id="SSF46785">
    <property type="entry name" value="Winged helix' DNA-binding domain"/>
    <property type="match status" value="1"/>
</dbReference>
<dbReference type="GO" id="GO:0003700">
    <property type="term" value="F:DNA-binding transcription factor activity"/>
    <property type="evidence" value="ECO:0007669"/>
    <property type="project" value="InterPro"/>
</dbReference>
<keyword evidence="2" id="KW-0238">DNA-binding</keyword>
<keyword evidence="3" id="KW-0804">Transcription</keyword>
<keyword evidence="1" id="KW-0805">Transcription regulation</keyword>
<dbReference type="Proteomes" id="UP000028486">
    <property type="component" value="Chromosome"/>
</dbReference>
<evidence type="ECO:0000256" key="3">
    <source>
        <dbReference type="ARBA" id="ARBA00023163"/>
    </source>
</evidence>
<evidence type="ECO:0000259" key="4">
    <source>
        <dbReference type="PROSITE" id="PS50995"/>
    </source>
</evidence>
<dbReference type="AlphaFoldDB" id="A0A076F9J8"/>
<evidence type="ECO:0000313" key="6">
    <source>
        <dbReference type="Proteomes" id="UP000028486"/>
    </source>
</evidence>
<keyword evidence="6" id="KW-1185">Reference proteome</keyword>
<accession>A0A076F9J8</accession>
<dbReference type="eggNOG" id="COG1846">
    <property type="taxonomic scope" value="Bacteria"/>
</dbReference>
<dbReference type="GO" id="GO:0003677">
    <property type="term" value="F:DNA binding"/>
    <property type="evidence" value="ECO:0007669"/>
    <property type="project" value="UniProtKB-KW"/>
</dbReference>
<gene>
    <name evidence="5" type="ORF">CIG1485E_0477</name>
</gene>
<dbReference type="PRINTS" id="PR00598">
    <property type="entry name" value="HTHMARR"/>
</dbReference>
<evidence type="ECO:0000313" key="5">
    <source>
        <dbReference type="EMBL" id="AII14343.1"/>
    </source>
</evidence>
<dbReference type="Gene3D" id="1.10.10.10">
    <property type="entry name" value="Winged helix-like DNA-binding domain superfamily/Winged helix DNA-binding domain"/>
    <property type="match status" value="1"/>
</dbReference>
<dbReference type="STRING" id="1244531.CIG2463D_0478"/>
<dbReference type="PANTHER" id="PTHR42756">
    <property type="entry name" value="TRANSCRIPTIONAL REGULATOR, MARR"/>
    <property type="match status" value="1"/>
</dbReference>
<reference evidence="6" key="1">
    <citation type="journal article" date="2014" name="Genome Announc.">
        <title>Complete Genome Sequence of Campylobacter iguaniorum Strain 1485ET, Isolated from a Bearded Dragon (Pogona vitticeps).</title>
        <authorList>
            <person name="Gilbert M.J."/>
            <person name="Miller W.G."/>
            <person name="Yee E."/>
            <person name="Kik M."/>
            <person name="Wagenaar J.A."/>
            <person name="Duim B."/>
        </authorList>
    </citation>
    <scope>NUCLEOTIDE SEQUENCE [LARGE SCALE GENOMIC DNA]</scope>
    <source>
        <strain evidence="6">1485E</strain>
    </source>
</reference>
<evidence type="ECO:0000256" key="1">
    <source>
        <dbReference type="ARBA" id="ARBA00023015"/>
    </source>
</evidence>
<name>A0A076F9J8_9BACT</name>
<dbReference type="Pfam" id="PF01047">
    <property type="entry name" value="MarR"/>
    <property type="match status" value="1"/>
</dbReference>